<dbReference type="Proteomes" id="UP000634672">
    <property type="component" value="Unassembled WGS sequence"/>
</dbReference>
<sequence>MRPQFGDAYLTANHSNLNYSAEFKLLVVNAYLAGGKTYQSVAAEYEIFAPTTVRQWVMMYNNHEELMDSRPEGSFDMVKDTTRKTTLEERIRIVEHCIANNNNYALSAREFQVSYGQVYSWVKKYNSGGAEKLVDRRGKLKSEETLSEQECLQIEKRMLRAENKKQQMEIDFLKNSKK</sequence>
<evidence type="ECO:0000256" key="1">
    <source>
        <dbReference type="ARBA" id="ARBA00038232"/>
    </source>
</evidence>
<feature type="domain" description="Insertion element IS150 protein InsJ-like helix-turn-helix" evidence="3">
    <location>
        <begin position="23"/>
        <end position="62"/>
    </location>
</feature>
<evidence type="ECO:0000256" key="2">
    <source>
        <dbReference type="SAM" id="Coils"/>
    </source>
</evidence>
<feature type="domain" description="Insertion element IS150 protein InsJ-like helix-turn-helix" evidence="3">
    <location>
        <begin position="89"/>
        <end position="139"/>
    </location>
</feature>
<keyword evidence="2" id="KW-0175">Coiled coil</keyword>
<organism evidence="4 5">
    <name type="scientific">Hungatella hominis</name>
    <dbReference type="NCBI Taxonomy" id="2763050"/>
    <lineage>
        <taxon>Bacteria</taxon>
        <taxon>Bacillati</taxon>
        <taxon>Bacillota</taxon>
        <taxon>Clostridia</taxon>
        <taxon>Lachnospirales</taxon>
        <taxon>Lachnospiraceae</taxon>
        <taxon>Hungatella</taxon>
    </lineage>
</organism>
<accession>A0ABR7HAI1</accession>
<evidence type="ECO:0000313" key="4">
    <source>
        <dbReference type="EMBL" id="MBC5710199.1"/>
    </source>
</evidence>
<evidence type="ECO:0000259" key="3">
    <source>
        <dbReference type="Pfam" id="PF13518"/>
    </source>
</evidence>
<dbReference type="PANTHER" id="PTHR33795">
    <property type="entry name" value="INSERTION ELEMENT IS150 PROTEIN INSJ"/>
    <property type="match status" value="1"/>
</dbReference>
<reference evidence="4 5" key="1">
    <citation type="submission" date="2020-08" db="EMBL/GenBank/DDBJ databases">
        <title>Genome public.</title>
        <authorList>
            <person name="Liu C."/>
            <person name="Sun Q."/>
        </authorList>
    </citation>
    <scope>NUCLEOTIDE SEQUENCE [LARGE SCALE GENOMIC DNA]</scope>
    <source>
        <strain evidence="4 5">NSJ-66</strain>
    </source>
</reference>
<name>A0ABR7HAI1_9FIRM</name>
<dbReference type="Pfam" id="PF13518">
    <property type="entry name" value="HTH_28"/>
    <property type="match status" value="2"/>
</dbReference>
<dbReference type="InterPro" id="IPR055247">
    <property type="entry name" value="InsJ-like_HTH"/>
</dbReference>
<dbReference type="InterPro" id="IPR010921">
    <property type="entry name" value="Trp_repressor/repl_initiator"/>
</dbReference>
<evidence type="ECO:0000313" key="5">
    <source>
        <dbReference type="Proteomes" id="UP000634672"/>
    </source>
</evidence>
<dbReference type="InterPro" id="IPR052057">
    <property type="entry name" value="IS150/IS1296_orfA-like"/>
</dbReference>
<comment type="similarity">
    <text evidence="1">Belongs to the IS150/IS1296 orfA family.</text>
</comment>
<dbReference type="RefSeq" id="WP_187023069.1">
    <property type="nucleotide sequence ID" value="NZ_JACOPB010000010.1"/>
</dbReference>
<protein>
    <submittedName>
        <fullName evidence="4">Transposase</fullName>
    </submittedName>
</protein>
<dbReference type="EMBL" id="JACOPB010000010">
    <property type="protein sequence ID" value="MBC5710199.1"/>
    <property type="molecule type" value="Genomic_DNA"/>
</dbReference>
<gene>
    <name evidence="4" type="ORF">H8S75_19780</name>
</gene>
<dbReference type="Gene3D" id="1.10.10.10">
    <property type="entry name" value="Winged helix-like DNA-binding domain superfamily/Winged helix DNA-binding domain"/>
    <property type="match status" value="2"/>
</dbReference>
<proteinExistence type="inferred from homology"/>
<dbReference type="SUPFAM" id="SSF48295">
    <property type="entry name" value="TrpR-like"/>
    <property type="match status" value="2"/>
</dbReference>
<dbReference type="PANTHER" id="PTHR33795:SF1">
    <property type="entry name" value="INSERTION ELEMENT IS150 PROTEIN INSJ"/>
    <property type="match status" value="1"/>
</dbReference>
<feature type="coiled-coil region" evidence="2">
    <location>
        <begin position="149"/>
        <end position="176"/>
    </location>
</feature>
<dbReference type="InterPro" id="IPR036388">
    <property type="entry name" value="WH-like_DNA-bd_sf"/>
</dbReference>
<keyword evidence="5" id="KW-1185">Reference proteome</keyword>
<comment type="caution">
    <text evidence="4">The sequence shown here is derived from an EMBL/GenBank/DDBJ whole genome shotgun (WGS) entry which is preliminary data.</text>
</comment>